<dbReference type="GO" id="GO:0046872">
    <property type="term" value="F:metal ion binding"/>
    <property type="evidence" value="ECO:0007669"/>
    <property type="project" value="UniProtKB-KW"/>
</dbReference>
<dbReference type="EMBL" id="OKRB01000120">
    <property type="protein sequence ID" value="SPE27772.1"/>
    <property type="molecule type" value="Genomic_DNA"/>
</dbReference>
<evidence type="ECO:0000256" key="7">
    <source>
        <dbReference type="ARBA" id="ARBA00023014"/>
    </source>
</evidence>
<evidence type="ECO:0000256" key="4">
    <source>
        <dbReference type="ARBA" id="ARBA00022691"/>
    </source>
</evidence>
<dbReference type="InterPro" id="IPR058240">
    <property type="entry name" value="rSAM_sf"/>
</dbReference>
<evidence type="ECO:0000256" key="3">
    <source>
        <dbReference type="ARBA" id="ARBA00022679"/>
    </source>
</evidence>
<evidence type="ECO:0000259" key="8">
    <source>
        <dbReference type="PROSITE" id="PS51918"/>
    </source>
</evidence>
<dbReference type="SMART" id="SM00729">
    <property type="entry name" value="Elp3"/>
    <property type="match status" value="1"/>
</dbReference>
<evidence type="ECO:0000313" key="9">
    <source>
        <dbReference type="EMBL" id="SPE27772.1"/>
    </source>
</evidence>
<dbReference type="InterPro" id="IPR006638">
    <property type="entry name" value="Elp3/MiaA/NifB-like_rSAM"/>
</dbReference>
<evidence type="ECO:0000256" key="5">
    <source>
        <dbReference type="ARBA" id="ARBA00022723"/>
    </source>
</evidence>
<evidence type="ECO:0000256" key="1">
    <source>
        <dbReference type="ARBA" id="ARBA00001966"/>
    </source>
</evidence>
<dbReference type="PANTHER" id="PTHR43409">
    <property type="entry name" value="ANAEROBIC MAGNESIUM-PROTOPORPHYRIN IX MONOMETHYL ESTER CYCLASE-RELATED"/>
    <property type="match status" value="1"/>
</dbReference>
<dbReference type="PANTHER" id="PTHR43409:SF7">
    <property type="entry name" value="BLL1977 PROTEIN"/>
    <property type="match status" value="1"/>
</dbReference>
<dbReference type="GO" id="GO:0003824">
    <property type="term" value="F:catalytic activity"/>
    <property type="evidence" value="ECO:0007669"/>
    <property type="project" value="InterPro"/>
</dbReference>
<comment type="cofactor">
    <cofactor evidence="1">
        <name>[4Fe-4S] cluster</name>
        <dbReference type="ChEBI" id="CHEBI:49883"/>
    </cofactor>
</comment>
<dbReference type="SFLD" id="SFLDG01082">
    <property type="entry name" value="B12-binding_domain_containing"/>
    <property type="match status" value="1"/>
</dbReference>
<dbReference type="GO" id="GO:0005829">
    <property type="term" value="C:cytosol"/>
    <property type="evidence" value="ECO:0007669"/>
    <property type="project" value="TreeGrafter"/>
</dbReference>
<protein>
    <submittedName>
        <fullName evidence="9">Radical SAM domain protein</fullName>
    </submittedName>
</protein>
<keyword evidence="6" id="KW-0408">Iron</keyword>
<dbReference type="SFLD" id="SFLDS00029">
    <property type="entry name" value="Radical_SAM"/>
    <property type="match status" value="1"/>
</dbReference>
<evidence type="ECO:0000313" key="10">
    <source>
        <dbReference type="Proteomes" id="UP000239735"/>
    </source>
</evidence>
<dbReference type="InterPro" id="IPR023404">
    <property type="entry name" value="rSAM_horseshoe"/>
</dbReference>
<dbReference type="Gene3D" id="3.40.50.280">
    <property type="entry name" value="Cobalamin-binding domain"/>
    <property type="match status" value="1"/>
</dbReference>
<dbReference type="CDD" id="cd01335">
    <property type="entry name" value="Radical_SAM"/>
    <property type="match status" value="1"/>
</dbReference>
<sequence length="498" mass="55723">MADVVVTHSYHLPYDPKQLRKMQPYIPLATLYAATALRECGISVAVFDAMLEEPSSGFADVLAAERPRMVVIYEDDFNFLSKMCLTRMRGVAWMIAGAARAAGAITVVHGSDSTDNPGLFLQNGFDYVCCGESEQTLVQLCRAVLEGRQIPEIDGLVRLDSEGDLVRSPQWLAKNPAWTELSFPARDLINLDPYRQAWIKTHGYFSVNMVSSRGCPYHCNWCAKPISGNKFQLRPPAAVAEEMRLLRDIAGAQHIWFGDDIFALDHDWVRQFAEEVTGRNAALPFKIQSRANLMTQETAGHLKSAGCSEVWMGVESGSQKILDAMDKGLILSSVVSARRHLRDAGIRACYFLQLGYPGETWSELKETIDFVRDTRPDDIGVSFSYPLPGTVFYERVHEQLGRKRNWIDSDDLCIMFQGAYKTDFYRAVRDALHAEVDSWSRPAKDYDVNAELRKLWRIVDELEPVSRHPGAFDLAEVAAPFGSSTIVPIDQLASARGA</sequence>
<accession>A0A2N9LX28</accession>
<keyword evidence="5" id="KW-0479">Metal-binding</keyword>
<dbReference type="AlphaFoldDB" id="A0A2N9LX28"/>
<dbReference type="PROSITE" id="PS51918">
    <property type="entry name" value="RADICAL_SAM"/>
    <property type="match status" value="1"/>
</dbReference>
<keyword evidence="2" id="KW-0489">Methyltransferase</keyword>
<dbReference type="InterPro" id="IPR034466">
    <property type="entry name" value="Methyltransferase_Class_B"/>
</dbReference>
<keyword evidence="4" id="KW-0949">S-adenosyl-L-methionine</keyword>
<gene>
    <name evidence="9" type="ORF">SBA5_600014</name>
</gene>
<name>A0A2N9LX28_9BACT</name>
<evidence type="ECO:0000256" key="2">
    <source>
        <dbReference type="ARBA" id="ARBA00022603"/>
    </source>
</evidence>
<keyword evidence="3" id="KW-0808">Transferase</keyword>
<feature type="domain" description="Radical SAM core" evidence="8">
    <location>
        <begin position="201"/>
        <end position="419"/>
    </location>
</feature>
<dbReference type="Gene3D" id="3.80.30.20">
    <property type="entry name" value="tm_1862 like domain"/>
    <property type="match status" value="1"/>
</dbReference>
<dbReference type="Proteomes" id="UP000239735">
    <property type="component" value="Unassembled WGS sequence"/>
</dbReference>
<keyword evidence="7" id="KW-0411">Iron-sulfur</keyword>
<dbReference type="Pfam" id="PF04055">
    <property type="entry name" value="Radical_SAM"/>
    <property type="match status" value="1"/>
</dbReference>
<dbReference type="GO" id="GO:0051539">
    <property type="term" value="F:4 iron, 4 sulfur cluster binding"/>
    <property type="evidence" value="ECO:0007669"/>
    <property type="project" value="UniProtKB-KW"/>
</dbReference>
<proteinExistence type="predicted"/>
<organism evidence="9 10">
    <name type="scientific">Candidatus Sulfuritelmatomonas gaucii</name>
    <dbReference type="NCBI Taxonomy" id="2043161"/>
    <lineage>
        <taxon>Bacteria</taxon>
        <taxon>Pseudomonadati</taxon>
        <taxon>Acidobacteriota</taxon>
        <taxon>Terriglobia</taxon>
        <taxon>Terriglobales</taxon>
        <taxon>Acidobacteriaceae</taxon>
        <taxon>Candidatus Sulfuritelmatomonas</taxon>
    </lineage>
</organism>
<dbReference type="InterPro" id="IPR051198">
    <property type="entry name" value="BchE-like"/>
</dbReference>
<dbReference type="SFLD" id="SFLDG01123">
    <property type="entry name" value="methyltransferase_(Class_B)"/>
    <property type="match status" value="1"/>
</dbReference>
<dbReference type="OrthoDB" id="9801659at2"/>
<reference evidence="10" key="1">
    <citation type="submission" date="2018-02" db="EMBL/GenBank/DDBJ databases">
        <authorList>
            <person name="Hausmann B."/>
        </authorList>
    </citation>
    <scope>NUCLEOTIDE SEQUENCE [LARGE SCALE GENOMIC DNA]</scope>
    <source>
        <strain evidence="10">Peat soil MAG SbA5</strain>
    </source>
</reference>
<dbReference type="InterPro" id="IPR007197">
    <property type="entry name" value="rSAM"/>
</dbReference>
<evidence type="ECO:0000256" key="6">
    <source>
        <dbReference type="ARBA" id="ARBA00023004"/>
    </source>
</evidence>
<dbReference type="SUPFAM" id="SSF102114">
    <property type="entry name" value="Radical SAM enzymes"/>
    <property type="match status" value="1"/>
</dbReference>